<protein>
    <submittedName>
        <fullName evidence="2">Helix-turn-helix motif</fullName>
    </submittedName>
</protein>
<dbReference type="EMBL" id="CP028339">
    <property type="protein sequence ID" value="AVR88925.1"/>
    <property type="molecule type" value="Genomic_DNA"/>
</dbReference>
<dbReference type="OrthoDB" id="8526848at2"/>
<dbReference type="Pfam" id="PF13744">
    <property type="entry name" value="HTH_37"/>
    <property type="match status" value="1"/>
</dbReference>
<dbReference type="InterPro" id="IPR001387">
    <property type="entry name" value="Cro/C1-type_HTH"/>
</dbReference>
<dbReference type="InterPro" id="IPR039554">
    <property type="entry name" value="HigA2-like_HTH"/>
</dbReference>
<dbReference type="Proteomes" id="UP000241885">
    <property type="component" value="Chromosome"/>
</dbReference>
<evidence type="ECO:0000313" key="3">
    <source>
        <dbReference type="Proteomes" id="UP000241885"/>
    </source>
</evidence>
<dbReference type="KEGG" id="tak:Tharo_2021"/>
<dbReference type="CDD" id="cd00093">
    <property type="entry name" value="HTH_XRE"/>
    <property type="match status" value="1"/>
</dbReference>
<dbReference type="SMART" id="SM00530">
    <property type="entry name" value="HTH_XRE"/>
    <property type="match status" value="1"/>
</dbReference>
<sequence>MKTEAIVESSGNVFADLGFSREEATLLAMRAELMAHLRETIARNGWTQAQAAQHLGVGQSRVSDLVRGKYDKFSLDMLVTLATRAGGRVELAVC</sequence>
<keyword evidence="3" id="KW-1185">Reference proteome</keyword>
<reference evidence="2 3" key="1">
    <citation type="submission" date="2018-03" db="EMBL/GenBank/DDBJ databases">
        <title>Complete genome sequence of Thauera aromatica, a model organism for studying aromatic compound degradation under denitrifying conditions.</title>
        <authorList>
            <person name="Lo H.-Y."/>
            <person name="Goris T."/>
            <person name="Boll M."/>
            <person name="Mueller J.A."/>
        </authorList>
    </citation>
    <scope>NUCLEOTIDE SEQUENCE [LARGE SCALE GENOMIC DNA]</scope>
    <source>
        <strain evidence="2 3">K172</strain>
    </source>
</reference>
<accession>A0A2R4BNM0</accession>
<organism evidence="2 3">
    <name type="scientific">Thauera aromatica K172</name>
    <dbReference type="NCBI Taxonomy" id="44139"/>
    <lineage>
        <taxon>Bacteria</taxon>
        <taxon>Pseudomonadati</taxon>
        <taxon>Pseudomonadota</taxon>
        <taxon>Betaproteobacteria</taxon>
        <taxon>Rhodocyclales</taxon>
        <taxon>Zoogloeaceae</taxon>
        <taxon>Thauera</taxon>
    </lineage>
</organism>
<dbReference type="InterPro" id="IPR010982">
    <property type="entry name" value="Lambda_DNA-bd_dom_sf"/>
</dbReference>
<evidence type="ECO:0000259" key="1">
    <source>
        <dbReference type="PROSITE" id="PS50943"/>
    </source>
</evidence>
<dbReference type="RefSeq" id="WP_107221086.1">
    <property type="nucleotide sequence ID" value="NZ_CP028339.1"/>
</dbReference>
<dbReference type="AlphaFoldDB" id="A0A2R4BNM0"/>
<dbReference type="SUPFAM" id="SSF47413">
    <property type="entry name" value="lambda repressor-like DNA-binding domains"/>
    <property type="match status" value="1"/>
</dbReference>
<proteinExistence type="predicted"/>
<dbReference type="PROSITE" id="PS50943">
    <property type="entry name" value="HTH_CROC1"/>
    <property type="match status" value="1"/>
</dbReference>
<feature type="domain" description="HTH cro/C1-type" evidence="1">
    <location>
        <begin position="37"/>
        <end position="82"/>
    </location>
</feature>
<name>A0A2R4BNM0_THAAR</name>
<evidence type="ECO:0000313" key="2">
    <source>
        <dbReference type="EMBL" id="AVR88925.1"/>
    </source>
</evidence>
<dbReference type="Gene3D" id="1.10.260.40">
    <property type="entry name" value="lambda repressor-like DNA-binding domains"/>
    <property type="match status" value="1"/>
</dbReference>
<gene>
    <name evidence="2" type="ORF">Tharo_2021</name>
</gene>
<dbReference type="GO" id="GO:0003677">
    <property type="term" value="F:DNA binding"/>
    <property type="evidence" value="ECO:0007669"/>
    <property type="project" value="InterPro"/>
</dbReference>